<keyword evidence="2" id="KW-1185">Reference proteome</keyword>
<organism evidence="1 2">
    <name type="scientific">Zoarces viviparus</name>
    <name type="common">Viviparous eelpout</name>
    <name type="synonym">Blennius viviparus</name>
    <dbReference type="NCBI Taxonomy" id="48416"/>
    <lineage>
        <taxon>Eukaryota</taxon>
        <taxon>Metazoa</taxon>
        <taxon>Chordata</taxon>
        <taxon>Craniata</taxon>
        <taxon>Vertebrata</taxon>
        <taxon>Euteleostomi</taxon>
        <taxon>Actinopterygii</taxon>
        <taxon>Neopterygii</taxon>
        <taxon>Teleostei</taxon>
        <taxon>Neoteleostei</taxon>
        <taxon>Acanthomorphata</taxon>
        <taxon>Eupercaria</taxon>
        <taxon>Perciformes</taxon>
        <taxon>Cottioidei</taxon>
        <taxon>Zoarcales</taxon>
        <taxon>Zoarcidae</taxon>
        <taxon>Zoarcinae</taxon>
        <taxon>Zoarces</taxon>
    </lineage>
</organism>
<dbReference type="Proteomes" id="UP001488805">
    <property type="component" value="Unassembled WGS sequence"/>
</dbReference>
<evidence type="ECO:0000313" key="2">
    <source>
        <dbReference type="Proteomes" id="UP001488805"/>
    </source>
</evidence>
<dbReference type="AlphaFoldDB" id="A0AAW1G1B6"/>
<accession>A0AAW1G1B6</accession>
<name>A0AAW1G1B6_ZOAVI</name>
<protein>
    <submittedName>
        <fullName evidence="1">Uncharacterized protein</fullName>
    </submittedName>
</protein>
<sequence>MEGGLEAGKEDGVVDGVEGCAEVEQYQDVEGVFIRGEEEVVGDFDEGSFCAVMRSESGLKWFIQLV</sequence>
<proteinExistence type="predicted"/>
<dbReference type="EMBL" id="JBCEZU010000013">
    <property type="protein sequence ID" value="KAK9540428.1"/>
    <property type="molecule type" value="Genomic_DNA"/>
</dbReference>
<gene>
    <name evidence="1" type="ORF">VZT92_002882</name>
</gene>
<evidence type="ECO:0000313" key="1">
    <source>
        <dbReference type="EMBL" id="KAK9540428.1"/>
    </source>
</evidence>
<reference evidence="1 2" key="1">
    <citation type="journal article" date="2024" name="Genome Biol. Evol.">
        <title>Chromosome-level genome assembly of the viviparous eelpout Zoarces viviparus.</title>
        <authorList>
            <person name="Fuhrmann N."/>
            <person name="Brasseur M.V."/>
            <person name="Bakowski C.E."/>
            <person name="Podsiadlowski L."/>
            <person name="Prost S."/>
            <person name="Krehenwinkel H."/>
            <person name="Mayer C."/>
        </authorList>
    </citation>
    <scope>NUCLEOTIDE SEQUENCE [LARGE SCALE GENOMIC DNA]</scope>
    <source>
        <strain evidence="1">NO-MEL_2022_Ind0_liver</strain>
    </source>
</reference>
<comment type="caution">
    <text evidence="1">The sequence shown here is derived from an EMBL/GenBank/DDBJ whole genome shotgun (WGS) entry which is preliminary data.</text>
</comment>